<dbReference type="Proteomes" id="UP000481153">
    <property type="component" value="Unassembled WGS sequence"/>
</dbReference>
<dbReference type="PROSITE" id="PS50003">
    <property type="entry name" value="PH_DOMAIN"/>
    <property type="match status" value="1"/>
</dbReference>
<reference evidence="3 4" key="1">
    <citation type="submission" date="2019-07" db="EMBL/GenBank/DDBJ databases">
        <title>Genomics analysis of Aphanomyces spp. identifies a new class of oomycete effector associated with host adaptation.</title>
        <authorList>
            <person name="Gaulin E."/>
        </authorList>
    </citation>
    <scope>NUCLEOTIDE SEQUENCE [LARGE SCALE GENOMIC DNA]</scope>
    <source>
        <strain evidence="3 4">ATCC 201684</strain>
    </source>
</reference>
<dbReference type="InterPro" id="IPR009769">
    <property type="entry name" value="EDR2_C"/>
</dbReference>
<keyword evidence="1" id="KW-1133">Transmembrane helix</keyword>
<dbReference type="SMART" id="SM00233">
    <property type="entry name" value="PH"/>
    <property type="match status" value="1"/>
</dbReference>
<protein>
    <recommendedName>
        <fullName evidence="2">PH domain-containing protein</fullName>
    </recommendedName>
</protein>
<evidence type="ECO:0000256" key="1">
    <source>
        <dbReference type="SAM" id="Phobius"/>
    </source>
</evidence>
<dbReference type="CDD" id="cd00821">
    <property type="entry name" value="PH"/>
    <property type="match status" value="1"/>
</dbReference>
<gene>
    <name evidence="3" type="ORF">Ae201684_000862</name>
</gene>
<organism evidence="3 4">
    <name type="scientific">Aphanomyces euteiches</name>
    <dbReference type="NCBI Taxonomy" id="100861"/>
    <lineage>
        <taxon>Eukaryota</taxon>
        <taxon>Sar</taxon>
        <taxon>Stramenopiles</taxon>
        <taxon>Oomycota</taxon>
        <taxon>Saprolegniomycetes</taxon>
        <taxon>Saprolegniales</taxon>
        <taxon>Verrucalvaceae</taxon>
        <taxon>Aphanomyces</taxon>
    </lineage>
</organism>
<dbReference type="PANTHER" id="PTHR31558:SF3">
    <property type="entry name" value="CW14 PROTEIN"/>
    <property type="match status" value="1"/>
</dbReference>
<dbReference type="PANTHER" id="PTHR31558">
    <property type="entry name" value="CW14 PROTEIN"/>
    <property type="match status" value="1"/>
</dbReference>
<dbReference type="Gene3D" id="2.30.29.30">
    <property type="entry name" value="Pleckstrin-homology domain (PH domain)/Phosphotyrosine-binding domain (PTB)"/>
    <property type="match status" value="1"/>
</dbReference>
<dbReference type="AlphaFoldDB" id="A0A6G0XV07"/>
<comment type="caution">
    <text evidence="3">The sequence shown here is derived from an EMBL/GenBank/DDBJ whole genome shotgun (WGS) entry which is preliminary data.</text>
</comment>
<dbReference type="InterPro" id="IPR001849">
    <property type="entry name" value="PH_domain"/>
</dbReference>
<evidence type="ECO:0000313" key="3">
    <source>
        <dbReference type="EMBL" id="KAF0744376.1"/>
    </source>
</evidence>
<dbReference type="Pfam" id="PF00169">
    <property type="entry name" value="PH"/>
    <property type="match status" value="1"/>
</dbReference>
<evidence type="ECO:0000259" key="2">
    <source>
        <dbReference type="PROSITE" id="PS50003"/>
    </source>
</evidence>
<feature type="transmembrane region" description="Helical" evidence="1">
    <location>
        <begin position="219"/>
        <end position="238"/>
    </location>
</feature>
<keyword evidence="4" id="KW-1185">Reference proteome</keyword>
<dbReference type="EMBL" id="VJMJ01000009">
    <property type="protein sequence ID" value="KAF0744376.1"/>
    <property type="molecule type" value="Genomic_DNA"/>
</dbReference>
<dbReference type="Pfam" id="PF07059">
    <property type="entry name" value="EDR2_C"/>
    <property type="match status" value="1"/>
</dbReference>
<dbReference type="SUPFAM" id="SSF50729">
    <property type="entry name" value="PH domain-like"/>
    <property type="match status" value="1"/>
</dbReference>
<evidence type="ECO:0000313" key="4">
    <source>
        <dbReference type="Proteomes" id="UP000481153"/>
    </source>
</evidence>
<accession>A0A6G0XV07</accession>
<dbReference type="InterPro" id="IPR011993">
    <property type="entry name" value="PH-like_dom_sf"/>
</dbReference>
<keyword evidence="1" id="KW-0812">Transmembrane</keyword>
<dbReference type="VEuPathDB" id="FungiDB:AeMF1_016817"/>
<sequence>MIPASPSLSTSSQYVRQSMSVVDVDALRDMAVELSPTSSSSSSTTDALKAGYLSKYNRGKWNKKHKWRQRWFVLDHGALTYYKSMPPSAKRGKKKKKLTPPRDTLVLNKTVVLEIPTDLPRNTPTPFCFSITSGSKSLFLCASTKSEFQEWTTAISSSMDPNAAPLVIPTDALQFPRDSLSTFDEPVVSSCYDPWTIFDSPSFAVGVCFVLNPFMVLNLDLIVTSIALIAAFCIWYFWLYRPTSTPYTVIPPVIKPLPEGEPMAEPQTECKPTKAIPHGAVGYVDGKRAYAGCSLDAVAAEASNTAKRAWAPLDATRFRVRKGPNYKRNKTKAPSGPALLELVAVDVFQSDLKIDNVGSKVQLPKDADGRTDLFILNTQIPCYTPSNPLWGEQKTDGVGINFITYFAIPKAIREQLDQDEDPAHPQIKLLKWFLEEDSHVRDRLKAIVIVANPAEQKLGRLEKHLLETYNGQPLLTRPEHRFYRGDGYFEVDIDGHIFNYLARKGLTGITEHFGNMVVDFGFVMEGHDDDELPENVFGSGSLCKIDVKTASHISFH</sequence>
<name>A0A6G0XV07_9STRA</name>
<proteinExistence type="predicted"/>
<keyword evidence="1" id="KW-0472">Membrane</keyword>
<feature type="domain" description="PH" evidence="2">
    <location>
        <begin position="46"/>
        <end position="160"/>
    </location>
</feature>